<accession>A0AA90ZQA7</accession>
<gene>
    <name evidence="3" type="ORF">F7D71_10855</name>
</gene>
<evidence type="ECO:0000313" key="4">
    <source>
        <dbReference type="Proteomes" id="UP000423156"/>
    </source>
</evidence>
<feature type="coiled-coil region" evidence="1">
    <location>
        <begin position="28"/>
        <end position="116"/>
    </location>
</feature>
<evidence type="ECO:0000256" key="2">
    <source>
        <dbReference type="SAM" id="MobiDB-lite"/>
    </source>
</evidence>
<dbReference type="EMBL" id="VZBZ01000138">
    <property type="protein sequence ID" value="MQN78341.1"/>
    <property type="molecule type" value="Genomic_DNA"/>
</dbReference>
<organism evidence="3 4">
    <name type="scientific">Segatella copri</name>
    <dbReference type="NCBI Taxonomy" id="165179"/>
    <lineage>
        <taxon>Bacteria</taxon>
        <taxon>Pseudomonadati</taxon>
        <taxon>Bacteroidota</taxon>
        <taxon>Bacteroidia</taxon>
        <taxon>Bacteroidales</taxon>
        <taxon>Prevotellaceae</taxon>
        <taxon>Segatella</taxon>
    </lineage>
</organism>
<reference evidence="4" key="1">
    <citation type="submission" date="2019-09" db="EMBL/GenBank/DDBJ databases">
        <title>Distinct polysaccharide growth profiles of human intestinal Prevotella copri isolates.</title>
        <authorList>
            <person name="Fehlner-Peach H."/>
            <person name="Magnabosco C."/>
            <person name="Raghavan V."/>
            <person name="Scher J.U."/>
            <person name="Tett A."/>
            <person name="Cox L.M."/>
            <person name="Gottsegen C."/>
            <person name="Watters A."/>
            <person name="Wiltshire- Gordon J.D."/>
            <person name="Segata N."/>
            <person name="Bonneau R."/>
            <person name="Littman D.R."/>
        </authorList>
    </citation>
    <scope>NUCLEOTIDE SEQUENCE [LARGE SCALE GENOMIC DNA]</scope>
    <source>
        <strain evidence="4">BU41712</strain>
    </source>
</reference>
<dbReference type="AlphaFoldDB" id="A0AA90ZQA7"/>
<sequence>MSNEKDIKTVLDGAVETAKEIMTTEIFHAQLVKNTEAINKEREEYEHKRAELQQDLDDQKTFCSVSNRKLQTEKLEYKIQVNRQQEMFEKTECNIRETLSQANKEFNEKYAKLKSEHSLKNLQLQNERHKIFEAYRNSGGANLAEDSQQMYPEGWSRPKPKDGGVE</sequence>
<dbReference type="Proteomes" id="UP000423156">
    <property type="component" value="Unassembled WGS sequence"/>
</dbReference>
<proteinExistence type="predicted"/>
<name>A0AA90ZQA7_9BACT</name>
<protein>
    <submittedName>
        <fullName evidence="3">Uncharacterized protein</fullName>
    </submittedName>
</protein>
<evidence type="ECO:0000313" key="3">
    <source>
        <dbReference type="EMBL" id="MQN78341.1"/>
    </source>
</evidence>
<comment type="caution">
    <text evidence="3">The sequence shown here is derived from an EMBL/GenBank/DDBJ whole genome shotgun (WGS) entry which is preliminary data.</text>
</comment>
<keyword evidence="1" id="KW-0175">Coiled coil</keyword>
<feature type="region of interest" description="Disordered" evidence="2">
    <location>
        <begin position="137"/>
        <end position="166"/>
    </location>
</feature>
<evidence type="ECO:0000256" key="1">
    <source>
        <dbReference type="SAM" id="Coils"/>
    </source>
</evidence>
<dbReference type="RefSeq" id="WP_153093189.1">
    <property type="nucleotide sequence ID" value="NZ_VZBZ01000138.1"/>
</dbReference>